<dbReference type="SUPFAM" id="SSF54373">
    <property type="entry name" value="FAD-linked reductases, C-terminal domain"/>
    <property type="match status" value="1"/>
</dbReference>
<dbReference type="PANTHER" id="PTHR11552:SF147">
    <property type="entry name" value="CHOLINE DEHYDROGENASE, MITOCHONDRIAL"/>
    <property type="match status" value="1"/>
</dbReference>
<reference evidence="10" key="1">
    <citation type="submission" date="2019-01" db="EMBL/GenBank/DDBJ databases">
        <title>Draft genome sequences of three monokaryotic isolates of the white-rot basidiomycete fungus Dichomitus squalens.</title>
        <authorList>
            <consortium name="DOE Joint Genome Institute"/>
            <person name="Lopez S.C."/>
            <person name="Andreopoulos B."/>
            <person name="Pangilinan J."/>
            <person name="Lipzen A."/>
            <person name="Riley R."/>
            <person name="Ahrendt S."/>
            <person name="Ng V."/>
            <person name="Barry K."/>
            <person name="Daum C."/>
            <person name="Grigoriev I.V."/>
            <person name="Hilden K.S."/>
            <person name="Makela M.R."/>
            <person name="de Vries R.P."/>
        </authorList>
    </citation>
    <scope>NUCLEOTIDE SEQUENCE [LARGE SCALE GENOMIC DNA]</scope>
    <source>
        <strain evidence="10">OM18370.1</strain>
    </source>
</reference>
<feature type="domain" description="Glucose-methanol-choline oxidoreductase N-terminal" evidence="8">
    <location>
        <begin position="82"/>
        <end position="105"/>
    </location>
</feature>
<evidence type="ECO:0000259" key="8">
    <source>
        <dbReference type="PROSITE" id="PS00623"/>
    </source>
</evidence>
<feature type="binding site" evidence="6">
    <location>
        <position position="232"/>
    </location>
    <ligand>
        <name>FAD</name>
        <dbReference type="ChEBI" id="CHEBI:57692"/>
    </ligand>
</feature>
<dbReference type="Gene3D" id="3.30.560.10">
    <property type="entry name" value="Glucose Oxidase, domain 3"/>
    <property type="match status" value="1"/>
</dbReference>
<organism evidence="10">
    <name type="scientific">Dichomitus squalens</name>
    <dbReference type="NCBI Taxonomy" id="114155"/>
    <lineage>
        <taxon>Eukaryota</taxon>
        <taxon>Fungi</taxon>
        <taxon>Dikarya</taxon>
        <taxon>Basidiomycota</taxon>
        <taxon>Agaricomycotina</taxon>
        <taxon>Agaricomycetes</taxon>
        <taxon>Polyporales</taxon>
        <taxon>Polyporaceae</taxon>
        <taxon>Dichomitus</taxon>
    </lineage>
</organism>
<dbReference type="OrthoDB" id="269227at2759"/>
<feature type="domain" description="Glucose-methanol-choline oxidoreductase N-terminal" evidence="9">
    <location>
        <begin position="274"/>
        <end position="288"/>
    </location>
</feature>
<dbReference type="PROSITE" id="PS00624">
    <property type="entry name" value="GMC_OXRED_2"/>
    <property type="match status" value="1"/>
</dbReference>
<sequence length="567" mass="60944">MDVYDFVIVGAGAGGNVIAARLTEDPRFSVLLIEAGISHEGVLPVEIPFLAPTSFPNTSVTWNYSTTPQEGLNQRVLPYPRGRVLGGSTSINFMAYTRGSNEEFDRWAAITKDDGWSWKNVEKYYLRNSKLVPRADNQSCAGLVNPADHGFGPVDVSLPGFPTEIDGRFVDASKSSGSQFPFSIDLNSGNALGFEGVVQNAIGRGARSSSATAYLEPALNRSNLHVLIENTVTKLISTGSVKGAPSFRKVQFAPNATAPYSLVTARKEVILSAGAVGTPQILLLSGIGDKDRLRALDIEPLLDLPDVGQHLKDHPILANYWNVSSNNTYDDLIRNTTLIEAAIAQWQTNRTGRLVDSPVQSLAFMRVPANSRIFDNVTDPSAGPHSGHFEFLFADGYGAVSVPQPPTGHFLTVFSAVVAPTSVGSIKLASSDPFDNPLIDPGFFSTEFDTLVMLEAIKTARQFMALPAWGGLVSGRFGPVGDAETDEEIIAAARVSVETIYHPVSTARMSPRDASWGVVDPNLLVKGASGLRVVDASVFPTIPAAHTMALVYIVAERAAELIKRTWD</sequence>
<dbReference type="GO" id="GO:0016614">
    <property type="term" value="F:oxidoreductase activity, acting on CH-OH group of donors"/>
    <property type="evidence" value="ECO:0007669"/>
    <property type="project" value="InterPro"/>
</dbReference>
<dbReference type="Gene3D" id="3.50.50.60">
    <property type="entry name" value="FAD/NAD(P)-binding domain"/>
    <property type="match status" value="1"/>
</dbReference>
<dbReference type="InterPro" id="IPR000172">
    <property type="entry name" value="GMC_OxRdtase_N"/>
</dbReference>
<evidence type="ECO:0000256" key="1">
    <source>
        <dbReference type="ARBA" id="ARBA00001974"/>
    </source>
</evidence>
<evidence type="ECO:0000256" key="6">
    <source>
        <dbReference type="PIRSR" id="PIRSR000137-2"/>
    </source>
</evidence>
<evidence type="ECO:0000256" key="5">
    <source>
        <dbReference type="PIRSR" id="PIRSR000137-1"/>
    </source>
</evidence>
<evidence type="ECO:0000256" key="3">
    <source>
        <dbReference type="ARBA" id="ARBA00022630"/>
    </source>
</evidence>
<dbReference type="SUPFAM" id="SSF51905">
    <property type="entry name" value="FAD/NAD(P)-binding domain"/>
    <property type="match status" value="1"/>
</dbReference>
<dbReference type="Pfam" id="PF00732">
    <property type="entry name" value="GMC_oxred_N"/>
    <property type="match status" value="1"/>
</dbReference>
<gene>
    <name evidence="10" type="ORF">BD311DRAFT_778431</name>
</gene>
<evidence type="ECO:0000256" key="4">
    <source>
        <dbReference type="ARBA" id="ARBA00022827"/>
    </source>
</evidence>
<evidence type="ECO:0000256" key="2">
    <source>
        <dbReference type="ARBA" id="ARBA00010790"/>
    </source>
</evidence>
<proteinExistence type="inferred from homology"/>
<dbReference type="PIRSF" id="PIRSF000137">
    <property type="entry name" value="Alcohol_oxidase"/>
    <property type="match status" value="1"/>
</dbReference>
<comment type="cofactor">
    <cofactor evidence="1 6">
        <name>FAD</name>
        <dbReference type="ChEBI" id="CHEBI:57692"/>
    </cofactor>
</comment>
<comment type="similarity">
    <text evidence="2 7">Belongs to the GMC oxidoreductase family.</text>
</comment>
<dbReference type="InterPro" id="IPR012132">
    <property type="entry name" value="GMC_OxRdtase"/>
</dbReference>
<accession>A0A4Q9MKS8</accession>
<dbReference type="AlphaFoldDB" id="A0A4Q9MKS8"/>
<feature type="active site" description="Proton acceptor" evidence="5">
    <location>
        <position position="546"/>
    </location>
</feature>
<keyword evidence="3 7" id="KW-0285">Flavoprotein</keyword>
<evidence type="ECO:0000256" key="7">
    <source>
        <dbReference type="RuleBase" id="RU003968"/>
    </source>
</evidence>
<dbReference type="PANTHER" id="PTHR11552">
    <property type="entry name" value="GLUCOSE-METHANOL-CHOLINE GMC OXIDOREDUCTASE"/>
    <property type="match status" value="1"/>
</dbReference>
<feature type="active site" description="Proton donor" evidence="5">
    <location>
        <position position="502"/>
    </location>
</feature>
<dbReference type="InterPro" id="IPR007867">
    <property type="entry name" value="GMC_OxRtase_C"/>
</dbReference>
<keyword evidence="4 6" id="KW-0274">FAD</keyword>
<dbReference type="InterPro" id="IPR036188">
    <property type="entry name" value="FAD/NAD-bd_sf"/>
</dbReference>
<dbReference type="Pfam" id="PF05199">
    <property type="entry name" value="GMC_oxred_C"/>
    <property type="match status" value="1"/>
</dbReference>
<dbReference type="PROSITE" id="PS00623">
    <property type="entry name" value="GMC_OXRED_1"/>
    <property type="match status" value="1"/>
</dbReference>
<feature type="binding site" evidence="6">
    <location>
        <position position="84"/>
    </location>
    <ligand>
        <name>FAD</name>
        <dbReference type="ChEBI" id="CHEBI:57692"/>
    </ligand>
</feature>
<dbReference type="GO" id="GO:0050660">
    <property type="term" value="F:flavin adenine dinucleotide binding"/>
    <property type="evidence" value="ECO:0007669"/>
    <property type="project" value="InterPro"/>
</dbReference>
<dbReference type="Proteomes" id="UP000292957">
    <property type="component" value="Unassembled WGS sequence"/>
</dbReference>
<evidence type="ECO:0000313" key="10">
    <source>
        <dbReference type="EMBL" id="TBU28129.1"/>
    </source>
</evidence>
<name>A0A4Q9MKS8_9APHY</name>
<evidence type="ECO:0000259" key="9">
    <source>
        <dbReference type="PROSITE" id="PS00624"/>
    </source>
</evidence>
<protein>
    <submittedName>
        <fullName evidence="10">Aryl-alcohol oxidase-like protein</fullName>
    </submittedName>
</protein>
<dbReference type="EMBL" id="ML143424">
    <property type="protein sequence ID" value="TBU28129.1"/>
    <property type="molecule type" value="Genomic_DNA"/>
</dbReference>